<dbReference type="Pfam" id="PF04794">
    <property type="entry name" value="YdjC"/>
    <property type="match status" value="1"/>
</dbReference>
<evidence type="ECO:0000256" key="2">
    <source>
        <dbReference type="ARBA" id="ARBA00022723"/>
    </source>
</evidence>
<keyword evidence="4" id="KW-0460">Magnesium</keyword>
<dbReference type="Gene3D" id="3.20.20.370">
    <property type="entry name" value="Glycoside hydrolase/deacetylase"/>
    <property type="match status" value="1"/>
</dbReference>
<dbReference type="AlphaFoldDB" id="A0A1I0KY48"/>
<dbReference type="GO" id="GO:0019213">
    <property type="term" value="F:deacetylase activity"/>
    <property type="evidence" value="ECO:0007669"/>
    <property type="project" value="TreeGrafter"/>
</dbReference>
<dbReference type="InterPro" id="IPR006879">
    <property type="entry name" value="YdjC-like"/>
</dbReference>
<evidence type="ECO:0000256" key="3">
    <source>
        <dbReference type="ARBA" id="ARBA00022801"/>
    </source>
</evidence>
<dbReference type="Proteomes" id="UP000199361">
    <property type="component" value="Unassembled WGS sequence"/>
</dbReference>
<keyword evidence="2" id="KW-0479">Metal-binding</keyword>
<evidence type="ECO:0008006" key="8">
    <source>
        <dbReference type="Google" id="ProtNLM"/>
    </source>
</evidence>
<evidence type="ECO:0000256" key="5">
    <source>
        <dbReference type="ARBA" id="ARBA00023277"/>
    </source>
</evidence>
<dbReference type="OrthoDB" id="9774177at2"/>
<keyword evidence="3" id="KW-0378">Hydrolase</keyword>
<organism evidence="6 7">
    <name type="scientific">Nonomuraea wenchangensis</name>
    <dbReference type="NCBI Taxonomy" id="568860"/>
    <lineage>
        <taxon>Bacteria</taxon>
        <taxon>Bacillati</taxon>
        <taxon>Actinomycetota</taxon>
        <taxon>Actinomycetes</taxon>
        <taxon>Streptosporangiales</taxon>
        <taxon>Streptosporangiaceae</taxon>
        <taxon>Nonomuraea</taxon>
    </lineage>
</organism>
<accession>A0A1I0KY48</accession>
<dbReference type="GO" id="GO:0005975">
    <property type="term" value="P:carbohydrate metabolic process"/>
    <property type="evidence" value="ECO:0007669"/>
    <property type="project" value="InterPro"/>
</dbReference>
<dbReference type="SUPFAM" id="SSF88713">
    <property type="entry name" value="Glycoside hydrolase/deacetylase"/>
    <property type="match status" value="1"/>
</dbReference>
<evidence type="ECO:0000313" key="7">
    <source>
        <dbReference type="Proteomes" id="UP000199361"/>
    </source>
</evidence>
<dbReference type="GO" id="GO:0016787">
    <property type="term" value="F:hydrolase activity"/>
    <property type="evidence" value="ECO:0007669"/>
    <property type="project" value="UniProtKB-KW"/>
</dbReference>
<gene>
    <name evidence="6" type="ORF">SAMN05421811_110275</name>
</gene>
<name>A0A1I0KY48_9ACTN</name>
<evidence type="ECO:0000256" key="1">
    <source>
        <dbReference type="ARBA" id="ARBA00001946"/>
    </source>
</evidence>
<dbReference type="RefSeq" id="WP_091087735.1">
    <property type="nucleotide sequence ID" value="NZ_FOHX01000010.1"/>
</dbReference>
<sequence>MTAQPSASLLGFPPEARLLIVNADDFGLHPEVNEAVVRAIEDGVAASCSLMTPCPAAAHAMALLRDRPEIPFGVHLTLVCEQPGRPWGPLAPRALIPSLLDAAGGFPSFEDAPGVLARARLDEIEIEFRAQLHAVLDAGLEPSHLDWHCLADGGRADVFELTLELADEHGLAVRAWLEPSRELLRARGLPALDHDFLDSFALDVAGKAEAYARALRELPPGLSEWAVHPGLGGRASQAADPDGWRVRRGDYEFLTSPRARELLREEGITVLGYDEIRRAWTERRRGRSR</sequence>
<dbReference type="InterPro" id="IPR011330">
    <property type="entry name" value="Glyco_hydro/deAcase_b/a-brl"/>
</dbReference>
<dbReference type="PANTHER" id="PTHR31609">
    <property type="entry name" value="YDJC DEACETYLASE FAMILY MEMBER"/>
    <property type="match status" value="1"/>
</dbReference>
<dbReference type="CDD" id="cd10802">
    <property type="entry name" value="YdjC_TTHB029_like"/>
    <property type="match status" value="1"/>
</dbReference>
<evidence type="ECO:0000313" key="6">
    <source>
        <dbReference type="EMBL" id="SEU31488.1"/>
    </source>
</evidence>
<dbReference type="GO" id="GO:0046872">
    <property type="term" value="F:metal ion binding"/>
    <property type="evidence" value="ECO:0007669"/>
    <property type="project" value="UniProtKB-KW"/>
</dbReference>
<protein>
    <recommendedName>
        <fullName evidence="8">YdjC-like protein</fullName>
    </recommendedName>
</protein>
<dbReference type="STRING" id="568860.SAMN05421811_110275"/>
<keyword evidence="5" id="KW-0119">Carbohydrate metabolism</keyword>
<keyword evidence="7" id="KW-1185">Reference proteome</keyword>
<dbReference type="PANTHER" id="PTHR31609:SF1">
    <property type="entry name" value="CARBOHYDRATE DEACETYLASE"/>
    <property type="match status" value="1"/>
</dbReference>
<proteinExistence type="predicted"/>
<comment type="cofactor">
    <cofactor evidence="1">
        <name>Mg(2+)</name>
        <dbReference type="ChEBI" id="CHEBI:18420"/>
    </cofactor>
</comment>
<reference evidence="6 7" key="1">
    <citation type="submission" date="2016-10" db="EMBL/GenBank/DDBJ databases">
        <authorList>
            <person name="de Groot N.N."/>
        </authorList>
    </citation>
    <scope>NUCLEOTIDE SEQUENCE [LARGE SCALE GENOMIC DNA]</scope>
    <source>
        <strain evidence="6 7">CGMCC 4.5598</strain>
    </source>
</reference>
<dbReference type="EMBL" id="FOHX01000010">
    <property type="protein sequence ID" value="SEU31488.1"/>
    <property type="molecule type" value="Genomic_DNA"/>
</dbReference>
<evidence type="ECO:0000256" key="4">
    <source>
        <dbReference type="ARBA" id="ARBA00022842"/>
    </source>
</evidence>